<comment type="caution">
    <text evidence="3">The sequence shown here is derived from an EMBL/GenBank/DDBJ whole genome shotgun (WGS) entry which is preliminary data.</text>
</comment>
<accession>A0A4R0RJ28</accession>
<name>A0A4R0RJ28_9APHY</name>
<organism evidence="3 4">
    <name type="scientific">Steccherinum ochraceum</name>
    <dbReference type="NCBI Taxonomy" id="92696"/>
    <lineage>
        <taxon>Eukaryota</taxon>
        <taxon>Fungi</taxon>
        <taxon>Dikarya</taxon>
        <taxon>Basidiomycota</taxon>
        <taxon>Agaricomycotina</taxon>
        <taxon>Agaricomycetes</taxon>
        <taxon>Polyporales</taxon>
        <taxon>Steccherinaceae</taxon>
        <taxon>Steccherinum</taxon>
    </lineage>
</organism>
<dbReference type="OrthoDB" id="5427664at2759"/>
<dbReference type="Proteomes" id="UP000292702">
    <property type="component" value="Unassembled WGS sequence"/>
</dbReference>
<keyword evidence="4" id="KW-1185">Reference proteome</keyword>
<evidence type="ECO:0000256" key="1">
    <source>
        <dbReference type="SAM" id="MobiDB-lite"/>
    </source>
</evidence>
<evidence type="ECO:0000256" key="2">
    <source>
        <dbReference type="SAM" id="Phobius"/>
    </source>
</evidence>
<keyword evidence="2" id="KW-0812">Transmembrane</keyword>
<gene>
    <name evidence="3" type="ORF">EIP91_000797</name>
</gene>
<keyword evidence="2" id="KW-1133">Transmembrane helix</keyword>
<feature type="compositionally biased region" description="Polar residues" evidence="1">
    <location>
        <begin position="503"/>
        <end position="513"/>
    </location>
</feature>
<feature type="transmembrane region" description="Helical" evidence="2">
    <location>
        <begin position="68"/>
        <end position="87"/>
    </location>
</feature>
<feature type="compositionally biased region" description="Low complexity" evidence="1">
    <location>
        <begin position="465"/>
        <end position="474"/>
    </location>
</feature>
<feature type="transmembrane region" description="Helical" evidence="2">
    <location>
        <begin position="225"/>
        <end position="249"/>
    </location>
</feature>
<feature type="region of interest" description="Disordered" evidence="1">
    <location>
        <begin position="372"/>
        <end position="430"/>
    </location>
</feature>
<sequence length="513" mass="55841">MCSLSSDILGNQTLAALVCSGDPASLDCTGICANPDLAGIGVRVAFYAQSVMNTLLVVLSPRDSVPSAWAGTLLTASLIIAAIVQKIRQSLTLHHATLILNFATLSCISSLASAPMLPIWRLRPHEYYAQELARHAMMDDGEGRNILESEVYVNRHKSKIKAAQNRERVVLSLALLTQVVLQWAWGIIMFVSPSYSGSYCSGGTIVLFFLAPFRGEQIDIRNGFVFAIWPLWLMFSLGITLALTIVLALSSPNRAHDYVVSRQSVLSTGSGGSASIATPVIEGLIRLTWGAIPAWNDRPKQLIFWGNIVSCALWLLYLVTSEWQRSMNCIFEGENDFGGFGQVTAVLLSLAPLWSLTVAIYKYPSLRKRQERRHLAAPHVQRARSRSRSRERVTSRAASPSSSEHEESRGLLHALPSPPSHSHGASTHDRFDSGATAVEEEAYEMGELVLPVNSAGDNRSRGRSRNVGVGVPVGPRERRAAKRPPTVHVVTIPSPDMGLSFTDEGSFSGTASQ</sequence>
<protein>
    <submittedName>
        <fullName evidence="3">Uncharacterized protein</fullName>
    </submittedName>
</protein>
<dbReference type="EMBL" id="RWJN01000119">
    <property type="protein sequence ID" value="TCD66843.1"/>
    <property type="molecule type" value="Genomic_DNA"/>
</dbReference>
<reference evidence="3 4" key="1">
    <citation type="submission" date="2018-11" db="EMBL/GenBank/DDBJ databases">
        <title>Genome assembly of Steccherinum ochraceum LE-BIN_3174, the white-rot fungus of the Steccherinaceae family (The Residual Polyporoid clade, Polyporales, Basidiomycota).</title>
        <authorList>
            <person name="Fedorova T.V."/>
            <person name="Glazunova O.A."/>
            <person name="Landesman E.O."/>
            <person name="Moiseenko K.V."/>
            <person name="Psurtseva N.V."/>
            <person name="Savinova O.S."/>
            <person name="Shakhova N.V."/>
            <person name="Tyazhelova T.V."/>
            <person name="Vasina D.V."/>
        </authorList>
    </citation>
    <scope>NUCLEOTIDE SEQUENCE [LARGE SCALE GENOMIC DNA]</scope>
    <source>
        <strain evidence="3 4">LE-BIN_3174</strain>
    </source>
</reference>
<evidence type="ECO:0000313" key="4">
    <source>
        <dbReference type="Proteomes" id="UP000292702"/>
    </source>
</evidence>
<feature type="region of interest" description="Disordered" evidence="1">
    <location>
        <begin position="453"/>
        <end position="513"/>
    </location>
</feature>
<evidence type="ECO:0000313" key="3">
    <source>
        <dbReference type="EMBL" id="TCD66843.1"/>
    </source>
</evidence>
<feature type="transmembrane region" description="Helical" evidence="2">
    <location>
        <begin position="340"/>
        <end position="363"/>
    </location>
</feature>
<feature type="transmembrane region" description="Helical" evidence="2">
    <location>
        <begin position="169"/>
        <end position="190"/>
    </location>
</feature>
<dbReference type="AlphaFoldDB" id="A0A4R0RJ28"/>
<feature type="transmembrane region" description="Helical" evidence="2">
    <location>
        <begin position="196"/>
        <end position="213"/>
    </location>
</feature>
<feature type="transmembrane region" description="Helical" evidence="2">
    <location>
        <begin position="302"/>
        <end position="320"/>
    </location>
</feature>
<keyword evidence="2" id="KW-0472">Membrane</keyword>
<feature type="compositionally biased region" description="Basic residues" evidence="1">
    <location>
        <begin position="372"/>
        <end position="387"/>
    </location>
</feature>
<proteinExistence type="predicted"/>
<feature type="transmembrane region" description="Helical" evidence="2">
    <location>
        <begin position="269"/>
        <end position="290"/>
    </location>
</feature>